<dbReference type="STRING" id="3760.A0A251QCL8"/>
<organism evidence="2 3">
    <name type="scientific">Prunus persica</name>
    <name type="common">Peach</name>
    <name type="synonym">Amygdalus persica</name>
    <dbReference type="NCBI Taxonomy" id="3760"/>
    <lineage>
        <taxon>Eukaryota</taxon>
        <taxon>Viridiplantae</taxon>
        <taxon>Streptophyta</taxon>
        <taxon>Embryophyta</taxon>
        <taxon>Tracheophyta</taxon>
        <taxon>Spermatophyta</taxon>
        <taxon>Magnoliopsida</taxon>
        <taxon>eudicotyledons</taxon>
        <taxon>Gunneridae</taxon>
        <taxon>Pentapetalae</taxon>
        <taxon>rosids</taxon>
        <taxon>fabids</taxon>
        <taxon>Rosales</taxon>
        <taxon>Rosaceae</taxon>
        <taxon>Amygdaloideae</taxon>
        <taxon>Amygdaleae</taxon>
        <taxon>Prunus</taxon>
    </lineage>
</organism>
<keyword evidence="1" id="KW-0407">Ion channel</keyword>
<dbReference type="PANTHER" id="PTHR45651">
    <property type="entry name" value="CYCLIC NUCLEOTIDE-GATED ION CHANNEL 15-RELATED-RELATED"/>
    <property type="match status" value="1"/>
</dbReference>
<dbReference type="Proteomes" id="UP000006882">
    <property type="component" value="Chromosome G2"/>
</dbReference>
<keyword evidence="1" id="KW-0406">Ion transport</keyword>
<dbReference type="PANTHER" id="PTHR45651:SF68">
    <property type="entry name" value="ION TRANSPORT DOMAIN-CONTAINING PROTEIN"/>
    <property type="match status" value="1"/>
</dbReference>
<accession>A0A251QCL8</accession>
<evidence type="ECO:0000313" key="2">
    <source>
        <dbReference type="EMBL" id="ONI21150.1"/>
    </source>
</evidence>
<dbReference type="Gramene" id="ONI21150">
    <property type="protein sequence ID" value="ONI21150"/>
    <property type="gene ID" value="PRUPE_2G050400"/>
</dbReference>
<name>A0A251QCL8_PRUPE</name>
<gene>
    <name evidence="2" type="ORF">PRUPE_2G050400</name>
</gene>
<dbReference type="GO" id="GO:0016020">
    <property type="term" value="C:membrane"/>
    <property type="evidence" value="ECO:0007669"/>
    <property type="project" value="UniProtKB-SubCell"/>
</dbReference>
<evidence type="ECO:0000256" key="1">
    <source>
        <dbReference type="ARBA" id="ARBA00023303"/>
    </source>
</evidence>
<proteinExistence type="predicted"/>
<dbReference type="EMBL" id="CM007652">
    <property type="protein sequence ID" value="ONI21150.1"/>
    <property type="molecule type" value="Genomic_DNA"/>
</dbReference>
<evidence type="ECO:0000313" key="3">
    <source>
        <dbReference type="Proteomes" id="UP000006882"/>
    </source>
</evidence>
<keyword evidence="1" id="KW-0813">Transport</keyword>
<sequence>MNERYKLKFHRVSENLKVFGAIWYFFAIQRVGICWHEACRKENGCSASTFSCHDHHTFRNIAFLNDLCPISPMNATLFDFGIYAKVLQSGIPGSTNYFQKFSYCFWLGLRHLRFVYFSVLFVWSEINFFSSNSYNLLLHLLCWRRFWTKIAQMI</sequence>
<dbReference type="GO" id="GO:0034220">
    <property type="term" value="P:monoatomic ion transmembrane transport"/>
    <property type="evidence" value="ECO:0007669"/>
    <property type="project" value="UniProtKB-KW"/>
</dbReference>
<reference evidence="2 3" key="1">
    <citation type="journal article" date="2013" name="Nat. Genet.">
        <title>The high-quality draft genome of peach (Prunus persica) identifies unique patterns of genetic diversity, domestication and genome evolution.</title>
        <authorList>
            <consortium name="International Peach Genome Initiative"/>
            <person name="Verde I."/>
            <person name="Abbott A.G."/>
            <person name="Scalabrin S."/>
            <person name="Jung S."/>
            <person name="Shu S."/>
            <person name="Marroni F."/>
            <person name="Zhebentyayeva T."/>
            <person name="Dettori M.T."/>
            <person name="Grimwood J."/>
            <person name="Cattonaro F."/>
            <person name="Zuccolo A."/>
            <person name="Rossini L."/>
            <person name="Jenkins J."/>
            <person name="Vendramin E."/>
            <person name="Meisel L.A."/>
            <person name="Decroocq V."/>
            <person name="Sosinski B."/>
            <person name="Prochnik S."/>
            <person name="Mitros T."/>
            <person name="Policriti A."/>
            <person name="Cipriani G."/>
            <person name="Dondini L."/>
            <person name="Ficklin S."/>
            <person name="Goodstein D.M."/>
            <person name="Xuan P."/>
            <person name="Del Fabbro C."/>
            <person name="Aramini V."/>
            <person name="Copetti D."/>
            <person name="Gonzalez S."/>
            <person name="Horner D.S."/>
            <person name="Falchi R."/>
            <person name="Lucas S."/>
            <person name="Mica E."/>
            <person name="Maldonado J."/>
            <person name="Lazzari B."/>
            <person name="Bielenberg D."/>
            <person name="Pirona R."/>
            <person name="Miculan M."/>
            <person name="Barakat A."/>
            <person name="Testolin R."/>
            <person name="Stella A."/>
            <person name="Tartarini S."/>
            <person name="Tonutti P."/>
            <person name="Arus P."/>
            <person name="Orellana A."/>
            <person name="Wells C."/>
            <person name="Main D."/>
            <person name="Vizzotto G."/>
            <person name="Silva H."/>
            <person name="Salamini F."/>
            <person name="Schmutz J."/>
            <person name="Morgante M."/>
            <person name="Rokhsar D.S."/>
        </authorList>
    </citation>
    <scope>NUCLEOTIDE SEQUENCE [LARGE SCALE GENOMIC DNA]</scope>
    <source>
        <strain evidence="3">cv. Nemared</strain>
    </source>
</reference>
<dbReference type="AlphaFoldDB" id="A0A251QCL8"/>
<protein>
    <submittedName>
        <fullName evidence="2">Uncharacterized protein</fullName>
    </submittedName>
</protein>
<keyword evidence="3" id="KW-1185">Reference proteome</keyword>